<feature type="domain" description="4Fe-4S ferredoxin-type" evidence="8">
    <location>
        <begin position="77"/>
        <end position="108"/>
    </location>
</feature>
<dbReference type="PANTHER" id="PTHR43545">
    <property type="entry name" value="FORMATE DEHYDROGENASE, NITRATE-INDUCIBLE, IRON-SULFUR SUBUNIT"/>
    <property type="match status" value="1"/>
</dbReference>
<evidence type="ECO:0000256" key="3">
    <source>
        <dbReference type="ARBA" id="ARBA00022723"/>
    </source>
</evidence>
<sequence length="272" mass="29576">MPHITPGQAYGFFTDTSVCIGCKACEVACKQWNQLEGHAPSFLDGFDNTGRLDAETWRHVQFHDNVPDEAVTPGNGTAWLMMSDVCKHCKQASCMEVCPTNAIVRTEFDSVFIQPDVCNGCRDCIAACPYDVIGASETTGIAQKCTLCYDRLQNDLTPACAKACPTESITFGPVAELRRTAVTRLEILRGQGVTQARLYGHDEQVYGGLNAFFLLMDEPEKYGLPDERNAVLPSRNNAGGYLTAAVTAVLGVLGGLIALRRRKEQVKESADG</sequence>
<dbReference type="CDD" id="cd10560">
    <property type="entry name" value="FDH-O_like"/>
    <property type="match status" value="1"/>
</dbReference>
<keyword evidence="4" id="KW-0677">Repeat</keyword>
<feature type="transmembrane region" description="Helical" evidence="7">
    <location>
        <begin position="238"/>
        <end position="259"/>
    </location>
</feature>
<keyword evidence="7" id="KW-0812">Transmembrane</keyword>
<dbReference type="EMBL" id="LT559118">
    <property type="protein sequence ID" value="SBO93865.1"/>
    <property type="molecule type" value="Genomic_DNA"/>
</dbReference>
<keyword evidence="7" id="KW-0472">Membrane</keyword>
<keyword evidence="9" id="KW-0560">Oxidoreductase</keyword>
<evidence type="ECO:0000256" key="2">
    <source>
        <dbReference type="ARBA" id="ARBA00022485"/>
    </source>
</evidence>
<dbReference type="InterPro" id="IPR017900">
    <property type="entry name" value="4Fe4S_Fe_S_CS"/>
</dbReference>
<dbReference type="GO" id="GO:0046872">
    <property type="term" value="F:metal ion binding"/>
    <property type="evidence" value="ECO:0007669"/>
    <property type="project" value="UniProtKB-KW"/>
</dbReference>
<evidence type="ECO:0000256" key="1">
    <source>
        <dbReference type="ARBA" id="ARBA00004196"/>
    </source>
</evidence>
<dbReference type="Pfam" id="PF12800">
    <property type="entry name" value="Fer4_4"/>
    <property type="match status" value="1"/>
</dbReference>
<evidence type="ECO:0000256" key="7">
    <source>
        <dbReference type="SAM" id="Phobius"/>
    </source>
</evidence>
<accession>A0A1M4E4S5</accession>
<evidence type="ECO:0000313" key="9">
    <source>
        <dbReference type="EMBL" id="SBO93865.1"/>
    </source>
</evidence>
<keyword evidence="3" id="KW-0479">Metal-binding</keyword>
<dbReference type="GO" id="GO:0030313">
    <property type="term" value="C:cell envelope"/>
    <property type="evidence" value="ECO:0007669"/>
    <property type="project" value="UniProtKB-SubCell"/>
</dbReference>
<evidence type="ECO:0000256" key="5">
    <source>
        <dbReference type="ARBA" id="ARBA00023004"/>
    </source>
</evidence>
<dbReference type="GO" id="GO:0016491">
    <property type="term" value="F:oxidoreductase activity"/>
    <property type="evidence" value="ECO:0007669"/>
    <property type="project" value="UniProtKB-KW"/>
</dbReference>
<dbReference type="InterPro" id="IPR051555">
    <property type="entry name" value="FDH_Electron_Transfer_Unit"/>
</dbReference>
<dbReference type="Gene3D" id="3.30.70.20">
    <property type="match status" value="2"/>
</dbReference>
<organism evidence="9">
    <name type="scientific">Nonomuraea gerenzanensis</name>
    <dbReference type="NCBI Taxonomy" id="93944"/>
    <lineage>
        <taxon>Bacteria</taxon>
        <taxon>Bacillati</taxon>
        <taxon>Actinomycetota</taxon>
        <taxon>Actinomycetes</taxon>
        <taxon>Streptosporangiales</taxon>
        <taxon>Streptosporangiaceae</taxon>
        <taxon>Nonomuraea</taxon>
    </lineage>
</organism>
<dbReference type="InterPro" id="IPR017896">
    <property type="entry name" value="4Fe4S_Fe-S-bd"/>
</dbReference>
<protein>
    <submittedName>
        <fullName evidence="9">Formate dehydrogenase O beta subunit</fullName>
        <ecNumber evidence="9">1.2.1.2</ecNumber>
    </submittedName>
</protein>
<keyword evidence="2" id="KW-0004">4Fe-4S</keyword>
<dbReference type="PROSITE" id="PS51379">
    <property type="entry name" value="4FE4S_FER_2"/>
    <property type="match status" value="3"/>
</dbReference>
<keyword evidence="5" id="KW-0408">Iron</keyword>
<keyword evidence="6" id="KW-0411">Iron-sulfur</keyword>
<gene>
    <name evidence="9" type="ORF">BN4615_P3381</name>
</gene>
<reference evidence="9" key="1">
    <citation type="submission" date="2016-04" db="EMBL/GenBank/DDBJ databases">
        <authorList>
            <person name="Evans L.H."/>
            <person name="Alamgir A."/>
            <person name="Owens N."/>
            <person name="Weber N.D."/>
            <person name="Virtaneva K."/>
            <person name="Barbian K."/>
            <person name="Babar A."/>
            <person name="Rosenke K."/>
        </authorList>
    </citation>
    <scope>NUCLEOTIDE SEQUENCE</scope>
    <source>
        <strain evidence="9">Nono1</strain>
    </source>
</reference>
<evidence type="ECO:0000259" key="8">
    <source>
        <dbReference type="PROSITE" id="PS51379"/>
    </source>
</evidence>
<keyword evidence="7" id="KW-1133">Transmembrane helix</keyword>
<dbReference type="EC" id="1.2.1.2" evidence="9"/>
<feature type="domain" description="4Fe-4S ferredoxin-type" evidence="8">
    <location>
        <begin position="109"/>
        <end position="138"/>
    </location>
</feature>
<evidence type="ECO:0000256" key="4">
    <source>
        <dbReference type="ARBA" id="ARBA00022737"/>
    </source>
</evidence>
<dbReference type="PROSITE" id="PS00198">
    <property type="entry name" value="4FE4S_FER_1"/>
    <property type="match status" value="1"/>
</dbReference>
<name>A0A1M4E4S5_9ACTN</name>
<dbReference type="GO" id="GO:0051539">
    <property type="term" value="F:4 iron, 4 sulfur cluster binding"/>
    <property type="evidence" value="ECO:0007669"/>
    <property type="project" value="UniProtKB-KW"/>
</dbReference>
<dbReference type="RefSeq" id="WP_225273030.1">
    <property type="nucleotide sequence ID" value="NZ_CP084058.1"/>
</dbReference>
<feature type="domain" description="4Fe-4S ferredoxin-type" evidence="8">
    <location>
        <begin position="10"/>
        <end position="40"/>
    </location>
</feature>
<dbReference type="PANTHER" id="PTHR43545:SF4">
    <property type="entry name" value="IRON-SULFUR PROTEIN"/>
    <property type="match status" value="1"/>
</dbReference>
<proteinExistence type="predicted"/>
<dbReference type="Pfam" id="PF13247">
    <property type="entry name" value="Fer4_11"/>
    <property type="match status" value="1"/>
</dbReference>
<evidence type="ECO:0000256" key="6">
    <source>
        <dbReference type="ARBA" id="ARBA00023014"/>
    </source>
</evidence>
<comment type="subcellular location">
    <subcellularLocation>
        <location evidence="1">Cell envelope</location>
    </subcellularLocation>
</comment>
<dbReference type="AlphaFoldDB" id="A0A1M4E4S5"/>
<dbReference type="SUPFAM" id="SSF54862">
    <property type="entry name" value="4Fe-4S ferredoxins"/>
    <property type="match status" value="1"/>
</dbReference>